<dbReference type="GO" id="GO:0005886">
    <property type="term" value="C:plasma membrane"/>
    <property type="evidence" value="ECO:0007669"/>
    <property type="project" value="UniProtKB-SubCell"/>
</dbReference>
<evidence type="ECO:0000256" key="8">
    <source>
        <dbReference type="SAM" id="Phobius"/>
    </source>
</evidence>
<name>A0A7R9XTG3_9CHLO</name>
<dbReference type="InterPro" id="IPR014047">
    <property type="entry name" value="Chr_Tranpt_l_chain"/>
</dbReference>
<feature type="transmembrane region" description="Helical" evidence="8">
    <location>
        <begin position="236"/>
        <end position="256"/>
    </location>
</feature>
<evidence type="ECO:0000256" key="2">
    <source>
        <dbReference type="ARBA" id="ARBA00005262"/>
    </source>
</evidence>
<dbReference type="InterPro" id="IPR003370">
    <property type="entry name" value="Chromate_transpt"/>
</dbReference>
<evidence type="ECO:0000256" key="5">
    <source>
        <dbReference type="ARBA" id="ARBA00022989"/>
    </source>
</evidence>
<evidence type="ECO:0008006" key="10">
    <source>
        <dbReference type="Google" id="ProtNLM"/>
    </source>
</evidence>
<feature type="transmembrane region" description="Helical" evidence="8">
    <location>
        <begin position="326"/>
        <end position="347"/>
    </location>
</feature>
<comment type="subcellular location">
    <subcellularLocation>
        <location evidence="1">Cell membrane</location>
        <topology evidence="1">Multi-pass membrane protein</topology>
    </subcellularLocation>
</comment>
<comment type="similarity">
    <text evidence="2">Belongs to the chromate ion transporter (CHR) (TC 2.A.51) family.</text>
</comment>
<feature type="region of interest" description="Disordered" evidence="7">
    <location>
        <begin position="204"/>
        <end position="224"/>
    </location>
</feature>
<feature type="compositionally biased region" description="Basic and acidic residues" evidence="7">
    <location>
        <begin position="1"/>
        <end position="15"/>
    </location>
</feature>
<dbReference type="AlphaFoldDB" id="A0A7R9XTG3"/>
<feature type="transmembrane region" description="Helical" evidence="8">
    <location>
        <begin position="451"/>
        <end position="470"/>
    </location>
</feature>
<organism evidence="9">
    <name type="scientific">Ostreococcus sp. 'lucimarinus'</name>
    <dbReference type="NCBI Taxonomy" id="242159"/>
    <lineage>
        <taxon>Eukaryota</taxon>
        <taxon>Viridiplantae</taxon>
        <taxon>Chlorophyta</taxon>
        <taxon>Mamiellophyceae</taxon>
        <taxon>Mamiellales</taxon>
        <taxon>Bathycoccaceae</taxon>
        <taxon>Ostreococcus</taxon>
    </lineage>
</organism>
<evidence type="ECO:0000313" key="9">
    <source>
        <dbReference type="EMBL" id="CAD8226662.1"/>
    </source>
</evidence>
<proteinExistence type="inferred from homology"/>
<dbReference type="PANTHER" id="PTHR33567">
    <property type="entry name" value="CHROMATE ION TRANSPORTER (EUROFUNG)"/>
    <property type="match status" value="1"/>
</dbReference>
<dbReference type="PIRSF" id="PIRSF004810">
    <property type="entry name" value="ChrA"/>
    <property type="match status" value="1"/>
</dbReference>
<gene>
    <name evidence="9" type="ORF">OLUC0939_LOCUS7403</name>
</gene>
<feature type="transmembrane region" description="Helical" evidence="8">
    <location>
        <begin position="424"/>
        <end position="444"/>
    </location>
</feature>
<feature type="region of interest" description="Disordered" evidence="7">
    <location>
        <begin position="1"/>
        <end position="21"/>
    </location>
</feature>
<evidence type="ECO:0000256" key="7">
    <source>
        <dbReference type="SAM" id="MobiDB-lite"/>
    </source>
</evidence>
<keyword evidence="3" id="KW-1003">Cell membrane</keyword>
<keyword evidence="6 8" id="KW-0472">Membrane</keyword>
<keyword evidence="4 8" id="KW-0812">Transmembrane</keyword>
<dbReference type="PANTHER" id="PTHR33567:SF3">
    <property type="entry name" value="CHROMATE ION TRANSPORTER (EUROFUNG)"/>
    <property type="match status" value="1"/>
</dbReference>
<evidence type="ECO:0000256" key="3">
    <source>
        <dbReference type="ARBA" id="ARBA00022475"/>
    </source>
</evidence>
<feature type="compositionally biased region" description="Basic and acidic residues" evidence="7">
    <location>
        <begin position="204"/>
        <end position="219"/>
    </location>
</feature>
<sequence length="476" mass="49672">MARRAASRDGDEERAAPVAPSPRREIASSFALLGWTAFGGPAAHVALFNETFVKRAARPWMTSGTFAELLALGQCLPGPTSTQMSFAIGIARGGVAGGALSGTLFQYPGLLLMSLAGAGAAETLVNPGKTLRALAAGLSAAGVGLIASAAESLTRSQAKTATTKVLCATSAVVAYYHQTAWLFPALIAFGGCATTCEARARERWAKKEDGETRGAREDASGDEDAEEVAHLGLTPAVGGCLIVGWIVALVALGIAVSKTDYASNKELHWFEAFWRTGSIIFGGGQVVLPLLLNDVVQYDTTCSIASGATSCVRSESLTSWVTEEQFFAGLAMAQAMPGPLFNLSAYLGAVAARRAGVNVVVGIMCAWFGLFGPGVILIFAVLPFWGKFRKWRVYRRALPGLNASAVGLVVAAAFNIAFKVKSLSPFPNATVCIGMICTFCVHVVKLPRGTWTLIQAPLVVVLGGLLGLIAHGTGMN</sequence>
<reference evidence="9" key="1">
    <citation type="submission" date="2021-01" db="EMBL/GenBank/DDBJ databases">
        <authorList>
            <person name="Corre E."/>
            <person name="Pelletier E."/>
            <person name="Niang G."/>
            <person name="Scheremetjew M."/>
            <person name="Finn R."/>
            <person name="Kale V."/>
            <person name="Holt S."/>
            <person name="Cochrane G."/>
            <person name="Meng A."/>
            <person name="Brown T."/>
            <person name="Cohen L."/>
        </authorList>
    </citation>
    <scope>NUCLEOTIDE SEQUENCE</scope>
    <source>
        <strain evidence="9">Clade-A-BCC118000</strain>
    </source>
</reference>
<protein>
    <recommendedName>
        <fullName evidence="10">CHR family transporter: chromate ion</fullName>
    </recommendedName>
</protein>
<feature type="transmembrane region" description="Helical" evidence="8">
    <location>
        <begin position="397"/>
        <end position="418"/>
    </location>
</feature>
<evidence type="ECO:0000256" key="6">
    <source>
        <dbReference type="ARBA" id="ARBA00023136"/>
    </source>
</evidence>
<evidence type="ECO:0000256" key="1">
    <source>
        <dbReference type="ARBA" id="ARBA00004651"/>
    </source>
</evidence>
<dbReference type="Pfam" id="PF02417">
    <property type="entry name" value="Chromate_transp"/>
    <property type="match status" value="2"/>
</dbReference>
<evidence type="ECO:0000256" key="4">
    <source>
        <dbReference type="ARBA" id="ARBA00022692"/>
    </source>
</evidence>
<feature type="transmembrane region" description="Helical" evidence="8">
    <location>
        <begin position="359"/>
        <end position="385"/>
    </location>
</feature>
<dbReference type="EMBL" id="HBDX01008643">
    <property type="protein sequence ID" value="CAD8226662.1"/>
    <property type="molecule type" value="Transcribed_RNA"/>
</dbReference>
<keyword evidence="5 8" id="KW-1133">Transmembrane helix</keyword>
<accession>A0A7R9XTG3</accession>
<dbReference type="GO" id="GO:0015109">
    <property type="term" value="F:chromate transmembrane transporter activity"/>
    <property type="evidence" value="ECO:0007669"/>
    <property type="project" value="InterPro"/>
</dbReference>